<feature type="domain" description="OST-HTH associated" evidence="3">
    <location>
        <begin position="596"/>
        <end position="645"/>
    </location>
</feature>
<accession>A0ABC8UYF9</accession>
<evidence type="ECO:0000313" key="5">
    <source>
        <dbReference type="EMBL" id="CAK9185982.1"/>
    </source>
</evidence>
<dbReference type="InterPro" id="IPR024768">
    <property type="entry name" value="Marf1"/>
</dbReference>
<dbReference type="InterPro" id="IPR056042">
    <property type="entry name" value="DUF7625"/>
</dbReference>
<evidence type="ECO:0000313" key="6">
    <source>
        <dbReference type="Proteomes" id="UP001642360"/>
    </source>
</evidence>
<dbReference type="Pfam" id="PF14418">
    <property type="entry name" value="OHA"/>
    <property type="match status" value="1"/>
</dbReference>
<dbReference type="Gene3D" id="3.40.50.1010">
    <property type="entry name" value="5'-nuclease"/>
    <property type="match status" value="1"/>
</dbReference>
<gene>
    <name evidence="5" type="ORF">ILEXP_LOCUS56463</name>
</gene>
<dbReference type="InterPro" id="IPR025677">
    <property type="entry name" value="OST-HTH-assoc_dom"/>
</dbReference>
<dbReference type="CDD" id="cd10910">
    <property type="entry name" value="PIN_limkain_b1_N_like"/>
    <property type="match status" value="1"/>
</dbReference>
<protein>
    <recommendedName>
        <fullName evidence="7">NYN domain-containing protein</fullName>
    </recommendedName>
</protein>
<dbReference type="PANTHER" id="PTHR14379:SF7">
    <property type="entry name" value="ENDONUCLEASE OR GLYCOSYL HYDROLASE-RELATED"/>
    <property type="match status" value="1"/>
</dbReference>
<sequence>MDLIPKNSDLTFFYINRELLNEEDEEWRRGWPLACFTSFKRERWRASDIGSRRRRREEGFRLDEKDYLYGCSIYGYNKDVATKSLPNYRVGYFSSTCPVHLLMLKGVKDASDKKILVDMLFWAVDNPAPANYLLISGDRDFSNALHQLRMRKYNILLAQPQKASAPLVAAAKNVWLWTSLVAGGPPLTNGESAQFVSNSYDYLSNSDPLHIPVTDSRQINQHVDSFSEGMHLGNQKFSDMGKGTDSKQKGKIRKNLSQPFLSGSSSASIGIEEDRNNSISRQPGYAHPMQFKDSQASSVDSDPKIPFSRPAPSFIPGTPDSSWDNINTLQHPYQNHYSLPVRPNNLPMPPAFAPSNMFPPTSLIRPHLMPPRSDAPPSYTSGPPMNVPDIGKLKFSEHRSSNYHSPISKPRNGGELKQTSMIDSPINIGLSSHQKGHTVKNTQNNRSPHGGPAIQPPFSSAMDITNTSGSGVWGTVGCPKPSEYIQGLIGVVLLALNTLKTEKIMPIEANIADCIRYGDPRHRNTDVKKALESAVEQQLVVKQNVGALQLYVGKNGKLWNCVNPIAGNPKQYSKATWDEIQKFLSSSAGRSAIMASQCRYEAATIMKNMCLKDVALGDILQILHLVINMKKWITHHQSGWQPIKINSSRDQL</sequence>
<feature type="domain" description="NYN" evidence="2">
    <location>
        <begin position="106"/>
        <end position="173"/>
    </location>
</feature>
<evidence type="ECO:0000259" key="4">
    <source>
        <dbReference type="Pfam" id="PF24620"/>
    </source>
</evidence>
<dbReference type="AlphaFoldDB" id="A0ABC8UYF9"/>
<evidence type="ECO:0000256" key="1">
    <source>
        <dbReference type="SAM" id="MobiDB-lite"/>
    </source>
</evidence>
<evidence type="ECO:0000259" key="3">
    <source>
        <dbReference type="Pfam" id="PF14418"/>
    </source>
</evidence>
<evidence type="ECO:0008006" key="7">
    <source>
        <dbReference type="Google" id="ProtNLM"/>
    </source>
</evidence>
<comment type="caution">
    <text evidence="5">The sequence shown here is derived from an EMBL/GenBank/DDBJ whole genome shotgun (WGS) entry which is preliminary data.</text>
</comment>
<keyword evidence="6" id="KW-1185">Reference proteome</keyword>
<name>A0ABC8UYF9_9AQUA</name>
<evidence type="ECO:0000259" key="2">
    <source>
        <dbReference type="Pfam" id="PF01936"/>
    </source>
</evidence>
<feature type="region of interest" description="Disordered" evidence="1">
    <location>
        <begin position="231"/>
        <end position="321"/>
    </location>
</feature>
<dbReference type="PANTHER" id="PTHR14379">
    <property type="entry name" value="LIMKAIN B LKAP"/>
    <property type="match status" value="1"/>
</dbReference>
<dbReference type="EMBL" id="CAUOFW020009501">
    <property type="protein sequence ID" value="CAK9185982.1"/>
    <property type="molecule type" value="Genomic_DNA"/>
</dbReference>
<dbReference type="Pfam" id="PF01936">
    <property type="entry name" value="NYN"/>
    <property type="match status" value="1"/>
</dbReference>
<feature type="domain" description="DUF7625" evidence="4">
    <location>
        <begin position="475"/>
        <end position="568"/>
    </location>
</feature>
<dbReference type="InterPro" id="IPR021139">
    <property type="entry name" value="NYN"/>
</dbReference>
<organism evidence="5 6">
    <name type="scientific">Ilex paraguariensis</name>
    <name type="common">yerba mate</name>
    <dbReference type="NCBI Taxonomy" id="185542"/>
    <lineage>
        <taxon>Eukaryota</taxon>
        <taxon>Viridiplantae</taxon>
        <taxon>Streptophyta</taxon>
        <taxon>Embryophyta</taxon>
        <taxon>Tracheophyta</taxon>
        <taxon>Spermatophyta</taxon>
        <taxon>Magnoliopsida</taxon>
        <taxon>eudicotyledons</taxon>
        <taxon>Gunneridae</taxon>
        <taxon>Pentapetalae</taxon>
        <taxon>asterids</taxon>
        <taxon>campanulids</taxon>
        <taxon>Aquifoliales</taxon>
        <taxon>Aquifoliaceae</taxon>
        <taxon>Ilex</taxon>
    </lineage>
</organism>
<reference evidence="5 6" key="1">
    <citation type="submission" date="2024-02" db="EMBL/GenBank/DDBJ databases">
        <authorList>
            <person name="Vignale AGUSTIN F."/>
            <person name="Sosa J E."/>
            <person name="Modenutti C."/>
        </authorList>
    </citation>
    <scope>NUCLEOTIDE SEQUENCE [LARGE SCALE GENOMIC DNA]</scope>
</reference>
<proteinExistence type="predicted"/>
<dbReference type="Pfam" id="PF24620">
    <property type="entry name" value="DUF7625"/>
    <property type="match status" value="1"/>
</dbReference>
<dbReference type="Proteomes" id="UP001642360">
    <property type="component" value="Unassembled WGS sequence"/>
</dbReference>